<evidence type="ECO:0000313" key="1">
    <source>
        <dbReference type="EMBL" id="ETO65310.1"/>
    </source>
</evidence>
<dbReference type="AlphaFoldDB" id="A0A080ZF99"/>
<sequence length="36" mass="4183">MKGTLVTKNVNMTRKIYKKMLKEKVFPAVRKNGQTT</sequence>
<dbReference type="Proteomes" id="UP000028582">
    <property type="component" value="Unassembled WGS sequence"/>
</dbReference>
<reference evidence="1 2" key="1">
    <citation type="submission" date="2013-11" db="EMBL/GenBank/DDBJ databases">
        <title>The Genome Sequence of Phytophthora parasitica P1976.</title>
        <authorList>
            <consortium name="The Broad Institute Genomics Platform"/>
            <person name="Russ C."/>
            <person name="Tyler B."/>
            <person name="Panabieres F."/>
            <person name="Shan W."/>
            <person name="Tripathy S."/>
            <person name="Grunwald N."/>
            <person name="Machado M."/>
            <person name="Johnson C.S."/>
            <person name="Walker B."/>
            <person name="Young S."/>
            <person name="Zeng Q."/>
            <person name="Gargeya S."/>
            <person name="Fitzgerald M."/>
            <person name="Haas B."/>
            <person name="Abouelleil A."/>
            <person name="Allen A.W."/>
            <person name="Alvarado L."/>
            <person name="Arachchi H.M."/>
            <person name="Berlin A.M."/>
            <person name="Chapman S.B."/>
            <person name="Gainer-Dewar J."/>
            <person name="Goldberg J."/>
            <person name="Griggs A."/>
            <person name="Gujja S."/>
            <person name="Hansen M."/>
            <person name="Howarth C."/>
            <person name="Imamovic A."/>
            <person name="Ireland A."/>
            <person name="Larimer J."/>
            <person name="McCowan C."/>
            <person name="Murphy C."/>
            <person name="Pearson M."/>
            <person name="Poon T.W."/>
            <person name="Priest M."/>
            <person name="Roberts A."/>
            <person name="Saif S."/>
            <person name="Shea T."/>
            <person name="Sisk P."/>
            <person name="Sykes S."/>
            <person name="Wortman J."/>
            <person name="Nusbaum C."/>
            <person name="Birren B."/>
        </authorList>
    </citation>
    <scope>NUCLEOTIDE SEQUENCE [LARGE SCALE GENOMIC DNA]</scope>
    <source>
        <strain evidence="1 2">P1976</strain>
    </source>
</reference>
<dbReference type="EMBL" id="ANJA01003202">
    <property type="protein sequence ID" value="ETO65310.1"/>
    <property type="molecule type" value="Genomic_DNA"/>
</dbReference>
<gene>
    <name evidence="1" type="ORF">F444_17358</name>
</gene>
<protein>
    <submittedName>
        <fullName evidence="1">Uncharacterized protein</fullName>
    </submittedName>
</protein>
<accession>A0A080ZF99</accession>
<comment type="caution">
    <text evidence="1">The sequence shown here is derived from an EMBL/GenBank/DDBJ whole genome shotgun (WGS) entry which is preliminary data.</text>
</comment>
<proteinExistence type="predicted"/>
<evidence type="ECO:0000313" key="2">
    <source>
        <dbReference type="Proteomes" id="UP000028582"/>
    </source>
</evidence>
<organism evidence="1 2">
    <name type="scientific">Phytophthora nicotianae P1976</name>
    <dbReference type="NCBI Taxonomy" id="1317066"/>
    <lineage>
        <taxon>Eukaryota</taxon>
        <taxon>Sar</taxon>
        <taxon>Stramenopiles</taxon>
        <taxon>Oomycota</taxon>
        <taxon>Peronosporomycetes</taxon>
        <taxon>Peronosporales</taxon>
        <taxon>Peronosporaceae</taxon>
        <taxon>Phytophthora</taxon>
    </lineage>
</organism>
<name>A0A080ZF99_PHYNI</name>